<evidence type="ECO:0000313" key="2">
    <source>
        <dbReference type="EMBL" id="KKU89535.1"/>
    </source>
</evidence>
<name>A0A0G1X528_9BACT</name>
<accession>A0A0G1X528</accession>
<proteinExistence type="predicted"/>
<dbReference type="EMBL" id="LCPC01000009">
    <property type="protein sequence ID" value="KKU89535.1"/>
    <property type="molecule type" value="Genomic_DNA"/>
</dbReference>
<comment type="caution">
    <text evidence="2">The sequence shown here is derived from an EMBL/GenBank/DDBJ whole genome shotgun (WGS) entry which is preliminary data.</text>
</comment>
<protein>
    <recommendedName>
        <fullName evidence="4">Transcriptional regulator</fullName>
    </recommendedName>
</protein>
<organism evidence="2 3">
    <name type="scientific">Candidatus Yanofskybacteria bacterium GW2011_GWA1_48_10</name>
    <dbReference type="NCBI Taxonomy" id="1619022"/>
    <lineage>
        <taxon>Bacteria</taxon>
        <taxon>Candidatus Yanofskyibacteriota</taxon>
    </lineage>
</organism>
<gene>
    <name evidence="2" type="ORF">UY20_C0009G0001</name>
</gene>
<evidence type="ECO:0008006" key="4">
    <source>
        <dbReference type="Google" id="ProtNLM"/>
    </source>
</evidence>
<sequence length="160" mass="18473">DDHPKSKITMAKKNKKRGVKTKKPALNPSRERYSLNPNFEYFNELRSLVLKSSAGEKERMIKKISSLGRVRLAVISGIFLSDPNAVSQYESPADLFVVGDDINRQKLRNFLSSIEAEIGTEIKFTLMDKEEFDYRFNMFDRFVRVLLEGPHEKIINKLGF</sequence>
<feature type="region of interest" description="Disordered" evidence="1">
    <location>
        <begin position="1"/>
        <end position="28"/>
    </location>
</feature>
<dbReference type="AlphaFoldDB" id="A0A0G1X528"/>
<evidence type="ECO:0000313" key="3">
    <source>
        <dbReference type="Proteomes" id="UP000034403"/>
    </source>
</evidence>
<feature type="non-terminal residue" evidence="2">
    <location>
        <position position="1"/>
    </location>
</feature>
<dbReference type="Proteomes" id="UP000034403">
    <property type="component" value="Unassembled WGS sequence"/>
</dbReference>
<feature type="compositionally biased region" description="Basic residues" evidence="1">
    <location>
        <begin position="10"/>
        <end position="23"/>
    </location>
</feature>
<evidence type="ECO:0000256" key="1">
    <source>
        <dbReference type="SAM" id="MobiDB-lite"/>
    </source>
</evidence>
<reference evidence="2 3" key="1">
    <citation type="journal article" date="2015" name="Nature">
        <title>rRNA introns, odd ribosomes, and small enigmatic genomes across a large radiation of phyla.</title>
        <authorList>
            <person name="Brown C.T."/>
            <person name="Hug L.A."/>
            <person name="Thomas B.C."/>
            <person name="Sharon I."/>
            <person name="Castelle C.J."/>
            <person name="Singh A."/>
            <person name="Wilkins M.J."/>
            <person name="Williams K.H."/>
            <person name="Banfield J.F."/>
        </authorList>
    </citation>
    <scope>NUCLEOTIDE SEQUENCE [LARGE SCALE GENOMIC DNA]</scope>
</reference>